<dbReference type="Gene3D" id="2.40.440.10">
    <property type="entry name" value="L,D-transpeptidase catalytic domain-like"/>
    <property type="match status" value="1"/>
</dbReference>
<feature type="signal peptide" evidence="9">
    <location>
        <begin position="1"/>
        <end position="25"/>
    </location>
</feature>
<evidence type="ECO:0000256" key="9">
    <source>
        <dbReference type="SAM" id="SignalP"/>
    </source>
</evidence>
<evidence type="ECO:0000313" key="12">
    <source>
        <dbReference type="Proteomes" id="UP001595190"/>
    </source>
</evidence>
<evidence type="ECO:0000256" key="6">
    <source>
        <dbReference type="ARBA" id="ARBA00023316"/>
    </source>
</evidence>
<dbReference type="RefSeq" id="WP_394312437.1">
    <property type="nucleotide sequence ID" value="NZ_JBHGPK010000008.1"/>
</dbReference>
<dbReference type="SUPFAM" id="SSF47090">
    <property type="entry name" value="PGBD-like"/>
    <property type="match status" value="1"/>
</dbReference>
<dbReference type="InterPro" id="IPR036366">
    <property type="entry name" value="PGBDSf"/>
</dbReference>
<dbReference type="InterPro" id="IPR038063">
    <property type="entry name" value="Transpep_catalytic_dom"/>
</dbReference>
<dbReference type="PROSITE" id="PS52029">
    <property type="entry name" value="LD_TPASE"/>
    <property type="match status" value="1"/>
</dbReference>
<keyword evidence="6 7" id="KW-0961">Cell wall biogenesis/degradation</keyword>
<organism evidence="11 12">
    <name type="scientific">Labrys neptuniae</name>
    <dbReference type="NCBI Taxonomy" id="376174"/>
    <lineage>
        <taxon>Bacteria</taxon>
        <taxon>Pseudomonadati</taxon>
        <taxon>Pseudomonadota</taxon>
        <taxon>Alphaproteobacteria</taxon>
        <taxon>Hyphomicrobiales</taxon>
        <taxon>Xanthobacteraceae</taxon>
        <taxon>Labrys</taxon>
    </lineage>
</organism>
<dbReference type="InterPro" id="IPR036365">
    <property type="entry name" value="PGBD-like_sf"/>
</dbReference>
<dbReference type="Pfam" id="PF01471">
    <property type="entry name" value="PG_binding_1"/>
    <property type="match status" value="1"/>
</dbReference>
<dbReference type="InterPro" id="IPR005490">
    <property type="entry name" value="LD_TPept_cat_dom"/>
</dbReference>
<keyword evidence="4 7" id="KW-0133">Cell shape</keyword>
<feature type="active site" description="Nucleophile" evidence="7">
    <location>
        <position position="429"/>
    </location>
</feature>
<dbReference type="PANTHER" id="PTHR41533">
    <property type="entry name" value="L,D-TRANSPEPTIDASE HI_1667-RELATED"/>
    <property type="match status" value="1"/>
</dbReference>
<feature type="compositionally biased region" description="Low complexity" evidence="8">
    <location>
        <begin position="25"/>
        <end position="60"/>
    </location>
</feature>
<proteinExistence type="inferred from homology"/>
<evidence type="ECO:0000256" key="3">
    <source>
        <dbReference type="ARBA" id="ARBA00022679"/>
    </source>
</evidence>
<comment type="caution">
    <text evidence="11">The sequence shown here is derived from an EMBL/GenBank/DDBJ whole genome shotgun (WGS) entry which is preliminary data.</text>
</comment>
<keyword evidence="9" id="KW-0732">Signal</keyword>
<feature type="chain" id="PRO_5045926583" evidence="9">
    <location>
        <begin position="26"/>
        <end position="513"/>
    </location>
</feature>
<evidence type="ECO:0000256" key="7">
    <source>
        <dbReference type="PROSITE-ProRule" id="PRU01373"/>
    </source>
</evidence>
<feature type="compositionally biased region" description="Low complexity" evidence="8">
    <location>
        <begin position="85"/>
        <end position="125"/>
    </location>
</feature>
<feature type="active site" description="Proton donor/acceptor" evidence="7">
    <location>
        <position position="410"/>
    </location>
</feature>
<evidence type="ECO:0000313" key="11">
    <source>
        <dbReference type="EMBL" id="MFC2251892.1"/>
    </source>
</evidence>
<dbReference type="SUPFAM" id="SSF141523">
    <property type="entry name" value="L,D-transpeptidase catalytic domain-like"/>
    <property type="match status" value="1"/>
</dbReference>
<comment type="pathway">
    <text evidence="1 7">Cell wall biogenesis; peptidoglycan biosynthesis.</text>
</comment>
<dbReference type="Pfam" id="PF03734">
    <property type="entry name" value="YkuD"/>
    <property type="match status" value="1"/>
</dbReference>
<keyword evidence="3" id="KW-0808">Transferase</keyword>
<sequence>MKQPTPLVLAAVSVLALVLASPALAQDSTPPTADIPVAAPAAPEAPAAPAAPAAAAEAPQPASPAPAPAAQAAPEPAAPEPAAPAPAATVSAPDASAPAAPVAPTAPAAADNAAPAAPAATPAKPKVAKKPVPAGPSYAASTPIKIPATPWSSMPTFDAGSLDRLNGLSQYYAQIARNGGFPAAPPAGLSQGATGSAVLALRQRLVMEKDLPESERDNPKWDARLTTAVSRFQQRYGLQATGKIDERTRAQMAVSVQHRLVQIGHNMERVGARFIDFNRRYVVVNIPSAQVEAIENGEVARRYIAVVGRPQNPSPEVDATISAINFNPTWTVPQSIIKKEIGPHMVRDPSYLSRQRMSVIDGSGRTIDPKAIDWSSGKAANYTIRQAYGAGNSLGQLRIQMPNSDSVYMHDTPSKRLFGSVDRFFSHGCVRVQGVNDLAAWLLGSGWDAKRVGQEIATGARKDQAIPDRVPVHWVYMTAYVTPDGTAHFRPDIYNLDFGSASRIADAQVVNPY</sequence>
<comment type="similarity">
    <text evidence="2">Belongs to the YkuD family.</text>
</comment>
<dbReference type="Proteomes" id="UP001595190">
    <property type="component" value="Unassembled WGS sequence"/>
</dbReference>
<evidence type="ECO:0000256" key="5">
    <source>
        <dbReference type="ARBA" id="ARBA00022984"/>
    </source>
</evidence>
<feature type="region of interest" description="Disordered" evidence="8">
    <location>
        <begin position="25"/>
        <end position="144"/>
    </location>
</feature>
<evidence type="ECO:0000256" key="2">
    <source>
        <dbReference type="ARBA" id="ARBA00005992"/>
    </source>
</evidence>
<reference evidence="11 12" key="1">
    <citation type="submission" date="2024-09" db="EMBL/GenBank/DDBJ databases">
        <title>Description of Labrys sedimenti sp. nov., isolated from a diclofenac-degrading enrichment culture, and genome-based reclassification of Labrys portucalensis as a later heterotypic synonym of Labrys neptuniae.</title>
        <authorList>
            <person name="Tancsics A."/>
            <person name="Csepanyi A."/>
        </authorList>
    </citation>
    <scope>NUCLEOTIDE SEQUENCE [LARGE SCALE GENOMIC DNA]</scope>
    <source>
        <strain evidence="11 12">LMG 23412</strain>
    </source>
</reference>
<name>A0ABV6ZI87_9HYPH</name>
<protein>
    <submittedName>
        <fullName evidence="11">Murein L,D-transpeptidase</fullName>
    </submittedName>
</protein>
<dbReference type="EMBL" id="JBHGPK010000008">
    <property type="protein sequence ID" value="MFC2251892.1"/>
    <property type="molecule type" value="Genomic_DNA"/>
</dbReference>
<dbReference type="PANTHER" id="PTHR41533:SF1">
    <property type="entry name" value="L,D-TRANSPEPTIDASE YCBB-RELATED"/>
    <property type="match status" value="1"/>
</dbReference>
<dbReference type="InterPro" id="IPR052905">
    <property type="entry name" value="LD-transpeptidase_YkuD-like"/>
</dbReference>
<dbReference type="CDD" id="cd16913">
    <property type="entry name" value="YkuD_like"/>
    <property type="match status" value="1"/>
</dbReference>
<evidence type="ECO:0000256" key="8">
    <source>
        <dbReference type="SAM" id="MobiDB-lite"/>
    </source>
</evidence>
<dbReference type="InterPro" id="IPR002477">
    <property type="entry name" value="Peptidoglycan-bd-like"/>
</dbReference>
<evidence type="ECO:0000256" key="4">
    <source>
        <dbReference type="ARBA" id="ARBA00022960"/>
    </source>
</evidence>
<dbReference type="Gene3D" id="1.10.101.10">
    <property type="entry name" value="PGBD-like superfamily/PGBD"/>
    <property type="match status" value="1"/>
</dbReference>
<gene>
    <name evidence="11" type="ORF">ACETRX_19820</name>
</gene>
<feature type="domain" description="L,D-TPase catalytic" evidence="10">
    <location>
        <begin position="280"/>
        <end position="459"/>
    </location>
</feature>
<accession>A0ABV6ZI87</accession>
<evidence type="ECO:0000259" key="10">
    <source>
        <dbReference type="PROSITE" id="PS52029"/>
    </source>
</evidence>
<keyword evidence="5 7" id="KW-0573">Peptidoglycan synthesis</keyword>
<evidence type="ECO:0000256" key="1">
    <source>
        <dbReference type="ARBA" id="ARBA00004752"/>
    </source>
</evidence>